<evidence type="ECO:0000313" key="2">
    <source>
        <dbReference type="EMBL" id="VDP94528.1"/>
    </source>
</evidence>
<dbReference type="Proteomes" id="UP000272942">
    <property type="component" value="Unassembled WGS sequence"/>
</dbReference>
<name>A0A3P8IEZ3_9TREM</name>
<sequence>MTYRHIPVARTEPIFSNKIHFTFSFICKQLFTNQSVTANGTLPDGFKHLTVLTNWRASPSGLALRQPISGTAGVPLNEICTVLYSGSDSPDRLASQLIDLFPNAVYDFLKYYNADHPGSVLILVDLGPHLDGIVATGNSSAGPSPISPPENYNQALATMRPDPDVQIPFPTDESICRLCQIRLMLDRFLFCVEVTVCLPTQNEVNILKLQRELFALTNASAPTVASSSINNGEIETERTTTASGMGRIVNVPIPARFRGRDDMGVPSSSGLNGHSRSETSKPNLRRRSNSFSSLTNLDPARDSAMPPPYGQPTDQMTNSKHSSNEYFIVQPGDGSENQQLDGRSGSANRCPGCPAAFHRHAHR</sequence>
<gene>
    <name evidence="2" type="ORF">ECPE_LOCUS17239</name>
</gene>
<feature type="compositionally biased region" description="Polar residues" evidence="1">
    <location>
        <begin position="335"/>
        <end position="347"/>
    </location>
</feature>
<keyword evidence="3" id="KW-1185">Reference proteome</keyword>
<dbReference type="AlphaFoldDB" id="A0A3P8IEZ3"/>
<protein>
    <submittedName>
        <fullName evidence="2">Uncharacterized protein</fullName>
    </submittedName>
</protein>
<proteinExistence type="predicted"/>
<dbReference type="EMBL" id="UZAN01068201">
    <property type="protein sequence ID" value="VDP94528.1"/>
    <property type="molecule type" value="Genomic_DNA"/>
</dbReference>
<organism evidence="2 3">
    <name type="scientific">Echinostoma caproni</name>
    <dbReference type="NCBI Taxonomy" id="27848"/>
    <lineage>
        <taxon>Eukaryota</taxon>
        <taxon>Metazoa</taxon>
        <taxon>Spiralia</taxon>
        <taxon>Lophotrochozoa</taxon>
        <taxon>Platyhelminthes</taxon>
        <taxon>Trematoda</taxon>
        <taxon>Digenea</taxon>
        <taxon>Plagiorchiida</taxon>
        <taxon>Echinostomata</taxon>
        <taxon>Echinostomatoidea</taxon>
        <taxon>Echinostomatidae</taxon>
        <taxon>Echinostoma</taxon>
    </lineage>
</organism>
<feature type="compositionally biased region" description="Polar residues" evidence="1">
    <location>
        <begin position="312"/>
        <end position="325"/>
    </location>
</feature>
<reference evidence="2 3" key="1">
    <citation type="submission" date="2018-11" db="EMBL/GenBank/DDBJ databases">
        <authorList>
            <consortium name="Pathogen Informatics"/>
        </authorList>
    </citation>
    <scope>NUCLEOTIDE SEQUENCE [LARGE SCALE GENOMIC DNA]</scope>
    <source>
        <strain evidence="2 3">Egypt</strain>
    </source>
</reference>
<feature type="region of interest" description="Disordered" evidence="1">
    <location>
        <begin position="253"/>
        <end position="349"/>
    </location>
</feature>
<evidence type="ECO:0000256" key="1">
    <source>
        <dbReference type="SAM" id="MobiDB-lite"/>
    </source>
</evidence>
<dbReference type="OrthoDB" id="10454905at2759"/>
<accession>A0A3P8IEZ3</accession>
<evidence type="ECO:0000313" key="3">
    <source>
        <dbReference type="Proteomes" id="UP000272942"/>
    </source>
</evidence>